<evidence type="ECO:0000256" key="4">
    <source>
        <dbReference type="ARBA" id="ARBA00023136"/>
    </source>
</evidence>
<evidence type="ECO:0000313" key="8">
    <source>
        <dbReference type="Proteomes" id="UP000183376"/>
    </source>
</evidence>
<evidence type="ECO:0000256" key="5">
    <source>
        <dbReference type="SAM" id="Phobius"/>
    </source>
</evidence>
<protein>
    <submittedName>
        <fullName evidence="7">Uncharacterized membrane protein YkvA, DUF1232 family</fullName>
    </submittedName>
</protein>
<dbReference type="STRING" id="211114.SAMN04489726_2718"/>
<organism evidence="7 8">
    <name type="scientific">Allokutzneria albata</name>
    <name type="common">Kibdelosporangium albatum</name>
    <dbReference type="NCBI Taxonomy" id="211114"/>
    <lineage>
        <taxon>Bacteria</taxon>
        <taxon>Bacillati</taxon>
        <taxon>Actinomycetota</taxon>
        <taxon>Actinomycetes</taxon>
        <taxon>Pseudonocardiales</taxon>
        <taxon>Pseudonocardiaceae</taxon>
        <taxon>Allokutzneria</taxon>
    </lineage>
</organism>
<accession>A0A1G9UZA8</accession>
<feature type="domain" description="DUF1232" evidence="6">
    <location>
        <begin position="87"/>
        <end position="119"/>
    </location>
</feature>
<keyword evidence="4 5" id="KW-0472">Membrane</keyword>
<evidence type="ECO:0000256" key="1">
    <source>
        <dbReference type="ARBA" id="ARBA00004127"/>
    </source>
</evidence>
<evidence type="ECO:0000256" key="3">
    <source>
        <dbReference type="ARBA" id="ARBA00022989"/>
    </source>
</evidence>
<dbReference type="eggNOG" id="COG3339">
    <property type="taxonomic scope" value="Bacteria"/>
</dbReference>
<gene>
    <name evidence="7" type="ORF">SAMN04489726_2718</name>
</gene>
<reference evidence="7 8" key="1">
    <citation type="submission" date="2016-10" db="EMBL/GenBank/DDBJ databases">
        <authorList>
            <person name="de Groot N.N."/>
        </authorList>
    </citation>
    <scope>NUCLEOTIDE SEQUENCE [LARGE SCALE GENOMIC DNA]</scope>
    <source>
        <strain evidence="7 8">DSM 44149</strain>
    </source>
</reference>
<comment type="subcellular location">
    <subcellularLocation>
        <location evidence="1">Endomembrane system</location>
        <topology evidence="1">Multi-pass membrane protein</topology>
    </subcellularLocation>
</comment>
<evidence type="ECO:0000256" key="2">
    <source>
        <dbReference type="ARBA" id="ARBA00022692"/>
    </source>
</evidence>
<keyword evidence="8" id="KW-1185">Reference proteome</keyword>
<dbReference type="AlphaFoldDB" id="A0A1G9UZA8"/>
<feature type="transmembrane region" description="Helical" evidence="5">
    <location>
        <begin position="34"/>
        <end position="54"/>
    </location>
</feature>
<keyword evidence="2 5" id="KW-0812">Transmembrane</keyword>
<keyword evidence="3 5" id="KW-1133">Transmembrane helix</keyword>
<dbReference type="GO" id="GO:0012505">
    <property type="term" value="C:endomembrane system"/>
    <property type="evidence" value="ECO:0007669"/>
    <property type="project" value="UniProtKB-SubCell"/>
</dbReference>
<proteinExistence type="predicted"/>
<evidence type="ECO:0000259" key="6">
    <source>
        <dbReference type="Pfam" id="PF06803"/>
    </source>
</evidence>
<dbReference type="InterPro" id="IPR010652">
    <property type="entry name" value="DUF1232"/>
</dbReference>
<dbReference type="Proteomes" id="UP000183376">
    <property type="component" value="Chromosome I"/>
</dbReference>
<dbReference type="Pfam" id="PF06803">
    <property type="entry name" value="DUF1232"/>
    <property type="match status" value="1"/>
</dbReference>
<sequence>MDRVILLGLLLSGLGAFAFWNMTNPVLGLQPTTIGTILFVLGGVSVIIGVVRIARGRLGPIARLRALPRMVRAIRAGTYPAPPWSKRLFWIFGVLYILSPIDLIPELLPVIGLTDDIGLGAFLLSQLGAEAARFSERERRTGTAAGPEPR</sequence>
<name>A0A1G9UZA8_ALLAB</name>
<dbReference type="EMBL" id="LT629701">
    <property type="protein sequence ID" value="SDM65116.1"/>
    <property type="molecule type" value="Genomic_DNA"/>
</dbReference>
<evidence type="ECO:0000313" key="7">
    <source>
        <dbReference type="EMBL" id="SDM65116.1"/>
    </source>
</evidence>